<dbReference type="EMBL" id="JAFHDT010000004">
    <property type="protein sequence ID" value="KAI7811385.1"/>
    <property type="molecule type" value="Genomic_DNA"/>
</dbReference>
<accession>A0A9W7X047</accession>
<comment type="caution">
    <text evidence="1">The sequence shown here is derived from an EMBL/GenBank/DDBJ whole genome shotgun (WGS) entry which is preliminary data.</text>
</comment>
<name>A0A9W7X047_TRIRA</name>
<dbReference type="Proteomes" id="UP001059041">
    <property type="component" value="Linkage Group LG4"/>
</dbReference>
<protein>
    <submittedName>
        <fullName evidence="1">Interferon-induced protein 44-like</fullName>
    </submittedName>
</protein>
<proteinExistence type="predicted"/>
<sequence length="293" mass="32807">MGAALPKPVQPAAPTYNPEFDKPWRDFKWDQKSELKKHLEEFSLSNPDVKHIRILVAGPIGAGKSSFINSVNNVFQGLITSEAPANSSSSHGESFTTTGHYISRGKIPLVFVDIMGLEPEALAGSQPEDIIKAVYGHVKDGYKFDKSKPLSHKDQQYTSDPSLSDQAFCLVYVLPANTVSMTDDKLFDKLKIIRQRISEKAIPQVIVMTKVDEACPLVNKDLKKIYYSKKIKEKMQICHDKLGVLMCNIFPVKNYHEEIDTNDKVDVLILKALDQIVRLADDRLFNSSGTLLN</sequence>
<dbReference type="InterPro" id="IPR027417">
    <property type="entry name" value="P-loop_NTPase"/>
</dbReference>
<dbReference type="AlphaFoldDB" id="A0A9W7X047"/>
<gene>
    <name evidence="1" type="ORF">IRJ41_013941</name>
</gene>
<reference evidence="1" key="1">
    <citation type="submission" date="2021-02" db="EMBL/GenBank/DDBJ databases">
        <title>Comparative genomics reveals that relaxation of natural selection precedes convergent phenotypic evolution of cavefish.</title>
        <authorList>
            <person name="Peng Z."/>
        </authorList>
    </citation>
    <scope>NUCLEOTIDE SEQUENCE</scope>
    <source>
        <tissue evidence="1">Muscle</tissue>
    </source>
</reference>
<organism evidence="1 2">
    <name type="scientific">Triplophysa rosa</name>
    <name type="common">Cave loach</name>
    <dbReference type="NCBI Taxonomy" id="992332"/>
    <lineage>
        <taxon>Eukaryota</taxon>
        <taxon>Metazoa</taxon>
        <taxon>Chordata</taxon>
        <taxon>Craniata</taxon>
        <taxon>Vertebrata</taxon>
        <taxon>Euteleostomi</taxon>
        <taxon>Actinopterygii</taxon>
        <taxon>Neopterygii</taxon>
        <taxon>Teleostei</taxon>
        <taxon>Ostariophysi</taxon>
        <taxon>Cypriniformes</taxon>
        <taxon>Nemacheilidae</taxon>
        <taxon>Triplophysa</taxon>
    </lineage>
</organism>
<dbReference type="SUPFAM" id="SSF52540">
    <property type="entry name" value="P-loop containing nucleoside triphosphate hydrolases"/>
    <property type="match status" value="1"/>
</dbReference>
<evidence type="ECO:0000313" key="1">
    <source>
        <dbReference type="EMBL" id="KAI7811385.1"/>
    </source>
</evidence>
<dbReference type="CDD" id="cd00882">
    <property type="entry name" value="Ras_like_GTPase"/>
    <property type="match status" value="1"/>
</dbReference>
<dbReference type="PANTHER" id="PTHR14241">
    <property type="entry name" value="INTERFERON-INDUCED PROTEIN 44"/>
    <property type="match status" value="1"/>
</dbReference>
<dbReference type="Gene3D" id="3.40.50.300">
    <property type="entry name" value="P-loop containing nucleotide triphosphate hydrolases"/>
    <property type="match status" value="1"/>
</dbReference>
<keyword evidence="2" id="KW-1185">Reference proteome</keyword>
<dbReference type="PANTHER" id="PTHR14241:SF1">
    <property type="entry name" value="INTERFERON-INDUCED PROTEIN 44-RELATED"/>
    <property type="match status" value="1"/>
</dbReference>
<dbReference type="GO" id="GO:0006955">
    <property type="term" value="P:immune response"/>
    <property type="evidence" value="ECO:0007669"/>
    <property type="project" value="TreeGrafter"/>
</dbReference>
<evidence type="ECO:0000313" key="2">
    <source>
        <dbReference type="Proteomes" id="UP001059041"/>
    </source>
</evidence>